<protein>
    <submittedName>
        <fullName evidence="2">GST N-terminal domain-containing protein</fullName>
    </submittedName>
</protein>
<sequence length="384" mass="43320">LKYLGVEFDYKPYKFDPGKHKYLMAQPCHTAANFDRDDWLSKKFPLSLDFSSAGRLFLPYYIDDDFKLIQSVAILGNIAEWHGRSELVYFVVLCRVFSSNIVELVTLIVRCVCVAVPDFKSNVLCCTCFNARLYQNLLQSRLCKFFFVVECREIAMQCCSELRSSLTFMLITGEVEATFLGNKDWLTSDKKLQLGRLLWPLFIMGKFIDATVACVESGLLEYGIVRIDKECHCRYCSVLCLSLLDRGSLKTLSACIDTITKQTIESGCQHGHVNERVCVECCFVWFCFPSFNPSLPSFLPPSPHRVPRDGLDRPSPGQVRDLHPHVQGVHPSSVESRLLSPLAAFAPVSGWDNQGGIQSNWIHYASIAADVAASIEDVELHKCQ</sequence>
<name>A0A0R3WGB6_TAEAS</name>
<dbReference type="WBParaSite" id="TASK_0000990901-mRNA-1">
    <property type="protein sequence ID" value="TASK_0000990901-mRNA-1"/>
    <property type="gene ID" value="TASK_0000990901"/>
</dbReference>
<evidence type="ECO:0000313" key="2">
    <source>
        <dbReference type="WBParaSite" id="TASK_0000990901-mRNA-1"/>
    </source>
</evidence>
<dbReference type="InterPro" id="IPR004045">
    <property type="entry name" value="Glutathione_S-Trfase_N"/>
</dbReference>
<accession>A0A0R3WGB6</accession>
<dbReference type="Gene3D" id="3.40.30.10">
    <property type="entry name" value="Glutaredoxin"/>
    <property type="match status" value="1"/>
</dbReference>
<reference evidence="2" key="1">
    <citation type="submission" date="2017-02" db="UniProtKB">
        <authorList>
            <consortium name="WormBaseParasite"/>
        </authorList>
    </citation>
    <scope>IDENTIFICATION</scope>
</reference>
<dbReference type="AlphaFoldDB" id="A0A0R3WGB6"/>
<organism evidence="2">
    <name type="scientific">Taenia asiatica</name>
    <name type="common">Asian tapeworm</name>
    <dbReference type="NCBI Taxonomy" id="60517"/>
    <lineage>
        <taxon>Eukaryota</taxon>
        <taxon>Metazoa</taxon>
        <taxon>Spiralia</taxon>
        <taxon>Lophotrochozoa</taxon>
        <taxon>Platyhelminthes</taxon>
        <taxon>Cestoda</taxon>
        <taxon>Eucestoda</taxon>
        <taxon>Cyclophyllidea</taxon>
        <taxon>Taeniidae</taxon>
        <taxon>Taenia</taxon>
    </lineage>
</organism>
<dbReference type="PROSITE" id="PS50404">
    <property type="entry name" value="GST_NTER"/>
    <property type="match status" value="1"/>
</dbReference>
<evidence type="ECO:0000259" key="1">
    <source>
        <dbReference type="PROSITE" id="PS50404"/>
    </source>
</evidence>
<proteinExistence type="predicted"/>
<feature type="domain" description="GST N-terminal" evidence="1">
    <location>
        <begin position="1"/>
        <end position="86"/>
    </location>
</feature>